<evidence type="ECO:0000256" key="3">
    <source>
        <dbReference type="ARBA" id="ARBA00022553"/>
    </source>
</evidence>
<name>A0A2M8DRJ5_9BACT</name>
<comment type="catalytic activity">
    <reaction evidence="1">
        <text>ATP + protein L-histidine = ADP + protein N-phospho-L-histidine.</text>
        <dbReference type="EC" id="2.7.13.3"/>
    </reaction>
</comment>
<evidence type="ECO:0000256" key="2">
    <source>
        <dbReference type="ARBA" id="ARBA00012438"/>
    </source>
</evidence>
<dbReference type="Pfam" id="PF02518">
    <property type="entry name" value="HATPase_c"/>
    <property type="match status" value="1"/>
</dbReference>
<evidence type="ECO:0000256" key="4">
    <source>
        <dbReference type="ARBA" id="ARBA00022679"/>
    </source>
</evidence>
<dbReference type="Gene3D" id="3.30.565.10">
    <property type="entry name" value="Histidine kinase-like ATPase, C-terminal domain"/>
    <property type="match status" value="1"/>
</dbReference>
<dbReference type="CDD" id="cd00075">
    <property type="entry name" value="HATPase"/>
    <property type="match status" value="1"/>
</dbReference>
<keyword evidence="3" id="KW-0597">Phosphoprotein</keyword>
<dbReference type="InterPro" id="IPR003594">
    <property type="entry name" value="HATPase_dom"/>
</dbReference>
<dbReference type="PANTHER" id="PTHR43547">
    <property type="entry name" value="TWO-COMPONENT HISTIDINE KINASE"/>
    <property type="match status" value="1"/>
</dbReference>
<keyword evidence="5" id="KW-0418">Kinase</keyword>
<protein>
    <recommendedName>
        <fullName evidence="2">histidine kinase</fullName>
        <ecNumber evidence="2">2.7.13.3</ecNumber>
    </recommendedName>
</protein>
<dbReference type="PRINTS" id="PR00344">
    <property type="entry name" value="BCTRLSENSOR"/>
</dbReference>
<dbReference type="AlphaFoldDB" id="A0A2M8DRJ5"/>
<evidence type="ECO:0000313" key="7">
    <source>
        <dbReference type="EMBL" id="PJC01968.1"/>
    </source>
</evidence>
<comment type="caution">
    <text evidence="7">The sequence shown here is derived from an EMBL/GenBank/DDBJ whole genome shotgun (WGS) entry which is preliminary data.</text>
</comment>
<dbReference type="InterPro" id="IPR004358">
    <property type="entry name" value="Sig_transdc_His_kin-like_C"/>
</dbReference>
<dbReference type="EC" id="2.7.13.3" evidence="2"/>
<reference evidence="8" key="1">
    <citation type="submission" date="2017-09" db="EMBL/GenBank/DDBJ databases">
        <title>Depth-based differentiation of microbial function through sediment-hosted aquifers and enrichment of novel symbionts in the deep terrestrial subsurface.</title>
        <authorList>
            <person name="Probst A.J."/>
            <person name="Ladd B."/>
            <person name="Jarett J.K."/>
            <person name="Geller-Mcgrath D.E."/>
            <person name="Sieber C.M.K."/>
            <person name="Emerson J.B."/>
            <person name="Anantharaman K."/>
            <person name="Thomas B.C."/>
            <person name="Malmstrom R."/>
            <person name="Stieglmeier M."/>
            <person name="Klingl A."/>
            <person name="Woyke T."/>
            <person name="Ryan C.M."/>
            <person name="Banfield J.F."/>
        </authorList>
    </citation>
    <scope>NUCLEOTIDE SEQUENCE [LARGE SCALE GENOMIC DNA]</scope>
</reference>
<dbReference type="PROSITE" id="PS50109">
    <property type="entry name" value="HIS_KIN"/>
    <property type="match status" value="1"/>
</dbReference>
<accession>A0A2M8DRJ5</accession>
<evidence type="ECO:0000313" key="8">
    <source>
        <dbReference type="Proteomes" id="UP000230136"/>
    </source>
</evidence>
<dbReference type="SUPFAM" id="SSF55874">
    <property type="entry name" value="ATPase domain of HSP90 chaperone/DNA topoisomerase II/histidine kinase"/>
    <property type="match status" value="1"/>
</dbReference>
<dbReference type="PANTHER" id="PTHR43547:SF2">
    <property type="entry name" value="HYBRID SIGNAL TRANSDUCTION HISTIDINE KINASE C"/>
    <property type="match status" value="1"/>
</dbReference>
<evidence type="ECO:0000256" key="1">
    <source>
        <dbReference type="ARBA" id="ARBA00000085"/>
    </source>
</evidence>
<dbReference type="SMART" id="SM00387">
    <property type="entry name" value="HATPase_c"/>
    <property type="match status" value="1"/>
</dbReference>
<evidence type="ECO:0000256" key="5">
    <source>
        <dbReference type="ARBA" id="ARBA00022777"/>
    </source>
</evidence>
<dbReference type="InterPro" id="IPR005467">
    <property type="entry name" value="His_kinase_dom"/>
</dbReference>
<dbReference type="GO" id="GO:0000155">
    <property type="term" value="F:phosphorelay sensor kinase activity"/>
    <property type="evidence" value="ECO:0007669"/>
    <property type="project" value="TreeGrafter"/>
</dbReference>
<sequence>MPEISIDPSLIGQVVQNLLSNAIKYSDKGTTVKVDLVIKDQDLYLAITDQGHGIPIEQQKRIFEKFFRANNVIKMETEGTGLGLYIAKMLVELSDGHIGFTSTEGQGSTFYLTLPLIGSKAKKGTRSLAQVVNK</sequence>
<dbReference type="InterPro" id="IPR036890">
    <property type="entry name" value="HATPase_C_sf"/>
</dbReference>
<dbReference type="Proteomes" id="UP000230136">
    <property type="component" value="Unassembled WGS sequence"/>
</dbReference>
<proteinExistence type="predicted"/>
<keyword evidence="4" id="KW-0808">Transferase</keyword>
<feature type="domain" description="Histidine kinase" evidence="6">
    <location>
        <begin position="1"/>
        <end position="118"/>
    </location>
</feature>
<evidence type="ECO:0000259" key="6">
    <source>
        <dbReference type="PROSITE" id="PS50109"/>
    </source>
</evidence>
<dbReference type="EMBL" id="PFSY01000086">
    <property type="protein sequence ID" value="PJC01968.1"/>
    <property type="molecule type" value="Genomic_DNA"/>
</dbReference>
<dbReference type="FunFam" id="3.30.565.10:FF:000006">
    <property type="entry name" value="Sensor histidine kinase WalK"/>
    <property type="match status" value="1"/>
</dbReference>
<gene>
    <name evidence="7" type="ORF">CO073_01960</name>
</gene>
<organism evidence="7 8">
    <name type="scientific">Candidatus Komeilibacteria bacterium CG_4_9_14_0_8_um_filter_36_9</name>
    <dbReference type="NCBI Taxonomy" id="1974473"/>
    <lineage>
        <taxon>Bacteria</taxon>
        <taxon>Candidatus Komeiliibacteriota</taxon>
    </lineage>
</organism>